<evidence type="ECO:0000313" key="1">
    <source>
        <dbReference type="EMBL" id="KAK0624262.1"/>
    </source>
</evidence>
<organism evidence="1 2">
    <name type="scientific">Immersiella caudata</name>
    <dbReference type="NCBI Taxonomy" id="314043"/>
    <lineage>
        <taxon>Eukaryota</taxon>
        <taxon>Fungi</taxon>
        <taxon>Dikarya</taxon>
        <taxon>Ascomycota</taxon>
        <taxon>Pezizomycotina</taxon>
        <taxon>Sordariomycetes</taxon>
        <taxon>Sordariomycetidae</taxon>
        <taxon>Sordariales</taxon>
        <taxon>Lasiosphaeriaceae</taxon>
        <taxon>Immersiella</taxon>
    </lineage>
</organism>
<evidence type="ECO:0000313" key="2">
    <source>
        <dbReference type="Proteomes" id="UP001175000"/>
    </source>
</evidence>
<comment type="caution">
    <text evidence="1">The sequence shown here is derived from an EMBL/GenBank/DDBJ whole genome shotgun (WGS) entry which is preliminary data.</text>
</comment>
<dbReference type="Proteomes" id="UP001175000">
    <property type="component" value="Unassembled WGS sequence"/>
</dbReference>
<keyword evidence="2" id="KW-1185">Reference proteome</keyword>
<protein>
    <submittedName>
        <fullName evidence="1">Uncharacterized protein</fullName>
    </submittedName>
</protein>
<reference evidence="1" key="1">
    <citation type="submission" date="2023-06" db="EMBL/GenBank/DDBJ databases">
        <title>Genome-scale phylogeny and comparative genomics of the fungal order Sordariales.</title>
        <authorList>
            <consortium name="Lawrence Berkeley National Laboratory"/>
            <person name="Hensen N."/>
            <person name="Bonometti L."/>
            <person name="Westerberg I."/>
            <person name="Brannstrom I.O."/>
            <person name="Guillou S."/>
            <person name="Cros-Aarteil S."/>
            <person name="Calhoun S."/>
            <person name="Haridas S."/>
            <person name="Kuo A."/>
            <person name="Mondo S."/>
            <person name="Pangilinan J."/>
            <person name="Riley R."/>
            <person name="Labutti K."/>
            <person name="Andreopoulos B."/>
            <person name="Lipzen A."/>
            <person name="Chen C."/>
            <person name="Yanf M."/>
            <person name="Daum C."/>
            <person name="Ng V."/>
            <person name="Clum A."/>
            <person name="Steindorff A."/>
            <person name="Ohm R."/>
            <person name="Martin F."/>
            <person name="Silar P."/>
            <person name="Natvig D."/>
            <person name="Lalanne C."/>
            <person name="Gautier V."/>
            <person name="Ament-Velasquez S.L."/>
            <person name="Kruys A."/>
            <person name="Hutchinson M.I."/>
            <person name="Powell A.J."/>
            <person name="Barry K."/>
            <person name="Miller A.N."/>
            <person name="Grigoriev I.V."/>
            <person name="Debuchy R."/>
            <person name="Gladieux P."/>
            <person name="Thoren M.H."/>
            <person name="Johannesson H."/>
        </authorList>
    </citation>
    <scope>NUCLEOTIDE SEQUENCE</scope>
    <source>
        <strain evidence="1">CBS 606.72</strain>
    </source>
</reference>
<sequence length="72" mass="7879">MYPQRAPFLMCRITLLSLHSTNQGARGTPGLGCLSFPRKFDRWVGGLAQWGAKTVFACLLFQLATPGGVPNR</sequence>
<dbReference type="AlphaFoldDB" id="A0AA40C410"/>
<gene>
    <name evidence="1" type="ORF">B0T14DRAFT_194617</name>
</gene>
<dbReference type="EMBL" id="JAULSU010000003">
    <property type="protein sequence ID" value="KAK0624262.1"/>
    <property type="molecule type" value="Genomic_DNA"/>
</dbReference>
<name>A0AA40C410_9PEZI</name>
<proteinExistence type="predicted"/>
<accession>A0AA40C410</accession>